<keyword evidence="2" id="KW-1185">Reference proteome</keyword>
<evidence type="ECO:0000313" key="2">
    <source>
        <dbReference type="Proteomes" id="UP000315471"/>
    </source>
</evidence>
<name>A0A5C6DNH6_9BACT</name>
<evidence type="ECO:0000313" key="1">
    <source>
        <dbReference type="EMBL" id="TWU37744.1"/>
    </source>
</evidence>
<proteinExistence type="predicted"/>
<dbReference type="RefSeq" id="WP_146601695.1">
    <property type="nucleotide sequence ID" value="NZ_SJPY01000007.1"/>
</dbReference>
<accession>A0A5C6DNH6</accession>
<dbReference type="EMBL" id="SJPY01000007">
    <property type="protein sequence ID" value="TWU37744.1"/>
    <property type="molecule type" value="Genomic_DNA"/>
</dbReference>
<organism evidence="1 2">
    <name type="scientific">Novipirellula aureliae</name>
    <dbReference type="NCBI Taxonomy" id="2527966"/>
    <lineage>
        <taxon>Bacteria</taxon>
        <taxon>Pseudomonadati</taxon>
        <taxon>Planctomycetota</taxon>
        <taxon>Planctomycetia</taxon>
        <taxon>Pirellulales</taxon>
        <taxon>Pirellulaceae</taxon>
        <taxon>Novipirellula</taxon>
    </lineage>
</organism>
<dbReference type="Proteomes" id="UP000315471">
    <property type="component" value="Unassembled WGS sequence"/>
</dbReference>
<sequence>MSKQKISREMRVAPKLDFSKTVGPVCRQHALLINPFYAKDPNSSLGKHVLTPTMALISVAANTPGHWTVDY</sequence>
<gene>
    <name evidence="1" type="ORF">Q31b_45330</name>
</gene>
<protein>
    <submittedName>
        <fullName evidence="1">Uncharacterized protein</fullName>
    </submittedName>
</protein>
<comment type="caution">
    <text evidence="1">The sequence shown here is derived from an EMBL/GenBank/DDBJ whole genome shotgun (WGS) entry which is preliminary data.</text>
</comment>
<reference evidence="1 2" key="1">
    <citation type="submission" date="2019-02" db="EMBL/GenBank/DDBJ databases">
        <title>Deep-cultivation of Planctomycetes and their phenomic and genomic characterization uncovers novel biology.</title>
        <authorList>
            <person name="Wiegand S."/>
            <person name="Jogler M."/>
            <person name="Boedeker C."/>
            <person name="Pinto D."/>
            <person name="Vollmers J."/>
            <person name="Rivas-Marin E."/>
            <person name="Kohn T."/>
            <person name="Peeters S.H."/>
            <person name="Heuer A."/>
            <person name="Rast P."/>
            <person name="Oberbeckmann S."/>
            <person name="Bunk B."/>
            <person name="Jeske O."/>
            <person name="Meyerdierks A."/>
            <person name="Storesund J.E."/>
            <person name="Kallscheuer N."/>
            <person name="Luecker S."/>
            <person name="Lage O.M."/>
            <person name="Pohl T."/>
            <person name="Merkel B.J."/>
            <person name="Hornburger P."/>
            <person name="Mueller R.-W."/>
            <person name="Bruemmer F."/>
            <person name="Labrenz M."/>
            <person name="Spormann A.M."/>
            <person name="Op Den Camp H."/>
            <person name="Overmann J."/>
            <person name="Amann R."/>
            <person name="Jetten M.S.M."/>
            <person name="Mascher T."/>
            <person name="Medema M.H."/>
            <person name="Devos D.P."/>
            <person name="Kaster A.-K."/>
            <person name="Ovreas L."/>
            <person name="Rohde M."/>
            <person name="Galperin M.Y."/>
            <person name="Jogler C."/>
        </authorList>
    </citation>
    <scope>NUCLEOTIDE SEQUENCE [LARGE SCALE GENOMIC DNA]</scope>
    <source>
        <strain evidence="1 2">Q31b</strain>
    </source>
</reference>
<dbReference type="AlphaFoldDB" id="A0A5C6DNH6"/>